<dbReference type="PANTHER" id="PTHR11206">
    <property type="entry name" value="MULTIDRUG RESISTANCE PROTEIN"/>
    <property type="match status" value="1"/>
</dbReference>
<gene>
    <name evidence="7" type="ORF">OLC1_LOCUS5163</name>
</gene>
<dbReference type="GO" id="GO:1990961">
    <property type="term" value="P:xenobiotic detoxification by transmembrane export across the plasma membrane"/>
    <property type="evidence" value="ECO:0007669"/>
    <property type="project" value="InterPro"/>
</dbReference>
<proteinExistence type="inferred from homology"/>
<dbReference type="InterPro" id="IPR045069">
    <property type="entry name" value="MATE_euk"/>
</dbReference>
<accession>A0AAV1CEC7</accession>
<dbReference type="Pfam" id="PF01554">
    <property type="entry name" value="MatE"/>
    <property type="match status" value="2"/>
</dbReference>
<evidence type="ECO:0000256" key="5">
    <source>
        <dbReference type="ARBA" id="ARBA00023136"/>
    </source>
</evidence>
<name>A0AAV1CEC7_OLDCO</name>
<feature type="transmembrane region" description="Helical" evidence="6">
    <location>
        <begin position="172"/>
        <end position="193"/>
    </location>
</feature>
<feature type="transmembrane region" description="Helical" evidence="6">
    <location>
        <begin position="285"/>
        <end position="307"/>
    </location>
</feature>
<dbReference type="Proteomes" id="UP001161247">
    <property type="component" value="Chromosome 2"/>
</dbReference>
<feature type="transmembrane region" description="Helical" evidence="6">
    <location>
        <begin position="104"/>
        <end position="125"/>
    </location>
</feature>
<evidence type="ECO:0000313" key="8">
    <source>
        <dbReference type="Proteomes" id="UP001161247"/>
    </source>
</evidence>
<comment type="similarity">
    <text evidence="2 6">Belongs to the multi antimicrobial extrusion (MATE) (TC 2.A.66.1) family.</text>
</comment>
<dbReference type="NCBIfam" id="TIGR00797">
    <property type="entry name" value="matE"/>
    <property type="match status" value="1"/>
</dbReference>
<evidence type="ECO:0000256" key="6">
    <source>
        <dbReference type="RuleBase" id="RU004914"/>
    </source>
</evidence>
<dbReference type="AlphaFoldDB" id="A0AAV1CEC7"/>
<evidence type="ECO:0000256" key="3">
    <source>
        <dbReference type="ARBA" id="ARBA00022692"/>
    </source>
</evidence>
<keyword evidence="5 6" id="KW-0472">Membrane</keyword>
<dbReference type="CDD" id="cd13132">
    <property type="entry name" value="MATE_eukaryotic"/>
    <property type="match status" value="1"/>
</dbReference>
<evidence type="ECO:0000313" key="7">
    <source>
        <dbReference type="EMBL" id="CAI9093845.1"/>
    </source>
</evidence>
<feature type="transmembrane region" description="Helical" evidence="6">
    <location>
        <begin position="398"/>
        <end position="420"/>
    </location>
</feature>
<feature type="transmembrane region" description="Helical" evidence="6">
    <location>
        <begin position="369"/>
        <end position="392"/>
    </location>
</feature>
<organism evidence="7 8">
    <name type="scientific">Oldenlandia corymbosa var. corymbosa</name>
    <dbReference type="NCBI Taxonomy" id="529605"/>
    <lineage>
        <taxon>Eukaryota</taxon>
        <taxon>Viridiplantae</taxon>
        <taxon>Streptophyta</taxon>
        <taxon>Embryophyta</taxon>
        <taxon>Tracheophyta</taxon>
        <taxon>Spermatophyta</taxon>
        <taxon>Magnoliopsida</taxon>
        <taxon>eudicotyledons</taxon>
        <taxon>Gunneridae</taxon>
        <taxon>Pentapetalae</taxon>
        <taxon>asterids</taxon>
        <taxon>lamiids</taxon>
        <taxon>Gentianales</taxon>
        <taxon>Rubiaceae</taxon>
        <taxon>Rubioideae</taxon>
        <taxon>Spermacoceae</taxon>
        <taxon>Hedyotis-Oldenlandia complex</taxon>
        <taxon>Oldenlandia</taxon>
    </lineage>
</organism>
<dbReference type="GO" id="GO:0042910">
    <property type="term" value="F:xenobiotic transmembrane transporter activity"/>
    <property type="evidence" value="ECO:0007669"/>
    <property type="project" value="InterPro"/>
</dbReference>
<evidence type="ECO:0000256" key="4">
    <source>
        <dbReference type="ARBA" id="ARBA00022989"/>
    </source>
</evidence>
<dbReference type="EMBL" id="OX459119">
    <property type="protein sequence ID" value="CAI9093845.1"/>
    <property type="molecule type" value="Genomic_DNA"/>
</dbReference>
<feature type="transmembrane region" description="Helical" evidence="6">
    <location>
        <begin position="64"/>
        <end position="84"/>
    </location>
</feature>
<dbReference type="GO" id="GO:0016020">
    <property type="term" value="C:membrane"/>
    <property type="evidence" value="ECO:0007669"/>
    <property type="project" value="UniProtKB-SubCell"/>
</dbReference>
<keyword evidence="8" id="KW-1185">Reference proteome</keyword>
<sequence length="487" mass="53793">METEMVENRNDKHLIYTSILNELKAQRLITFPLLVTNFTWFARIAITTAFLGRLGELSLAGGTLGGTFANVTGFAVLSGLSVAMEPICGQAYGAKNFKLLHKTLVMSIFLLLLASIPISFLWLNVDKILIQLGQQKDLVIVVKRYLLFLLPDLVIQSILYPLKAYLSTQNQVVPIMLSSVLGLAFHIPVNVVLSKAKGLEGVSMGVWLSDLLVTLLLAFYAVVAEHGKVEKWKEGGWWEQGVQDWKRLLKLCGPCCLTTCLEWWCYEILMLLAARLPNAKQSIGVLAIVVNFDYLLYSVMISLATSASIRVSNELGANQARTAHRSAYISLGASVLLGFIGGSIMIAARNSWGSLFSQQKEITRNVKKMLLIMATMEVFNFPLVVCGGIVRGTARPNLAMYANLTGFYLFALPVAAILAFKFHLGVAGILIGFVVGCIICLFLLLIFIWRIDWDEEASKARMLTSTEDINNQEDEKSRNNNAVGQAQ</sequence>
<evidence type="ECO:0000256" key="2">
    <source>
        <dbReference type="ARBA" id="ARBA00010199"/>
    </source>
</evidence>
<keyword evidence="3 6" id="KW-0812">Transmembrane</keyword>
<keyword evidence="4 6" id="KW-1133">Transmembrane helix</keyword>
<feature type="transmembrane region" description="Helical" evidence="6">
    <location>
        <begin position="427"/>
        <end position="449"/>
    </location>
</feature>
<protein>
    <recommendedName>
        <fullName evidence="6">Protein DETOXIFICATION</fullName>
    </recommendedName>
    <alternativeName>
        <fullName evidence="6">Multidrug and toxic compound extrusion protein</fullName>
    </alternativeName>
</protein>
<feature type="transmembrane region" description="Helical" evidence="6">
    <location>
        <begin position="327"/>
        <end position="348"/>
    </location>
</feature>
<feature type="transmembrane region" description="Helical" evidence="6">
    <location>
        <begin position="29"/>
        <end position="52"/>
    </location>
</feature>
<feature type="transmembrane region" description="Helical" evidence="6">
    <location>
        <begin position="205"/>
        <end position="223"/>
    </location>
</feature>
<dbReference type="GO" id="GO:0015297">
    <property type="term" value="F:antiporter activity"/>
    <property type="evidence" value="ECO:0007669"/>
    <property type="project" value="InterPro"/>
</dbReference>
<evidence type="ECO:0000256" key="1">
    <source>
        <dbReference type="ARBA" id="ARBA00004141"/>
    </source>
</evidence>
<comment type="subcellular location">
    <subcellularLocation>
        <location evidence="1">Membrane</location>
        <topology evidence="1">Multi-pass membrane protein</topology>
    </subcellularLocation>
</comment>
<reference evidence="7" key="1">
    <citation type="submission" date="2023-03" db="EMBL/GenBank/DDBJ databases">
        <authorList>
            <person name="Julca I."/>
        </authorList>
    </citation>
    <scope>NUCLEOTIDE SEQUENCE</scope>
</reference>
<dbReference type="InterPro" id="IPR002528">
    <property type="entry name" value="MATE_fam"/>
</dbReference>